<evidence type="ECO:0000256" key="1">
    <source>
        <dbReference type="SAM" id="MobiDB-lite"/>
    </source>
</evidence>
<name>A0A6N3D7E0_9ACTN</name>
<dbReference type="EMBL" id="CACRTW010000032">
    <property type="protein sequence ID" value="VYU21587.1"/>
    <property type="molecule type" value="Genomic_DNA"/>
</dbReference>
<keyword evidence="2" id="KW-1133">Transmembrane helix</keyword>
<proteinExistence type="predicted"/>
<dbReference type="Gene3D" id="1.10.530.10">
    <property type="match status" value="1"/>
</dbReference>
<feature type="transmembrane region" description="Helical" evidence="2">
    <location>
        <begin position="247"/>
        <end position="275"/>
    </location>
</feature>
<dbReference type="Pfam" id="PF18013">
    <property type="entry name" value="Phage_lysozyme2"/>
    <property type="match status" value="1"/>
</dbReference>
<feature type="compositionally biased region" description="Polar residues" evidence="1">
    <location>
        <begin position="35"/>
        <end position="57"/>
    </location>
</feature>
<feature type="compositionally biased region" description="Polar residues" evidence="1">
    <location>
        <begin position="1"/>
        <end position="10"/>
    </location>
</feature>
<keyword evidence="2" id="KW-0812">Transmembrane</keyword>
<dbReference type="RefSeq" id="WP_421755195.1">
    <property type="nucleotide sequence ID" value="NZ_CACRTW010000032.1"/>
</dbReference>
<feature type="region of interest" description="Disordered" evidence="1">
    <location>
        <begin position="95"/>
        <end position="128"/>
    </location>
</feature>
<evidence type="ECO:0000256" key="2">
    <source>
        <dbReference type="SAM" id="Phobius"/>
    </source>
</evidence>
<gene>
    <name evidence="4" type="ORF">CALFYP39_01718</name>
</gene>
<dbReference type="AlphaFoldDB" id="A0A6N3D7E0"/>
<feature type="domain" description="Phage tail lysozyme" evidence="3">
    <location>
        <begin position="293"/>
        <end position="463"/>
    </location>
</feature>
<evidence type="ECO:0000313" key="4">
    <source>
        <dbReference type="EMBL" id="VYU21587.1"/>
    </source>
</evidence>
<dbReference type="InterPro" id="IPR041219">
    <property type="entry name" value="Phage_lysozyme2"/>
</dbReference>
<organism evidence="4">
    <name type="scientific">Collinsella aerofaciens</name>
    <dbReference type="NCBI Taxonomy" id="74426"/>
    <lineage>
        <taxon>Bacteria</taxon>
        <taxon>Bacillati</taxon>
        <taxon>Actinomycetota</taxon>
        <taxon>Coriobacteriia</taxon>
        <taxon>Coriobacteriales</taxon>
        <taxon>Coriobacteriaceae</taxon>
        <taxon>Collinsella</taxon>
    </lineage>
</organism>
<accession>A0A6N3D7E0</accession>
<protein>
    <recommendedName>
        <fullName evidence="3">Phage tail lysozyme domain-containing protein</fullName>
    </recommendedName>
</protein>
<reference evidence="4" key="1">
    <citation type="submission" date="2019-11" db="EMBL/GenBank/DDBJ databases">
        <authorList>
            <person name="Feng L."/>
        </authorList>
    </citation>
    <scope>NUCLEOTIDE SEQUENCE</scope>
    <source>
        <strain evidence="4">CaerofaciensLFYP39</strain>
    </source>
</reference>
<dbReference type="Gene3D" id="3.90.1720.10">
    <property type="entry name" value="endopeptidase domain like (from Nostoc punctiforme)"/>
    <property type="match status" value="1"/>
</dbReference>
<keyword evidence="2" id="KW-0472">Membrane</keyword>
<sequence length="606" mass="64359">MRSTRYSSNLAHADARTAASRRAGTVAAMLESESRYITASTGSPSRKNRSRANSSELSRLGAQKTTRSRAASAAAGAASYGGAFAAAARSSMTGASEADAPDTDMSEGSGFSPSAMAPSSRRGAAVSGATPSAQLAASSELAKKIATVPAAPFAGSASKALSRANAVELDILMKRRPGSFKKDPAAVKKLKDYRKRSLRRKRKAALKQASLGKKASRAVGGSISRKIFKGRKGRQKLLSMRAWRNRVAMFTSLLSLGCLLFMGVVLASSLGIVLFGNQAAGASSTASLGGEELKIYLYLKDHGCDDIHAAAIMGNYCHESVGTADKKIYPMADQAKGSYAYWKEGISPCTNDEIIARGPVYNKAVGIGQWDGGRRLRLAQFAKETGRNWYELDVQLEFWSDHDEWGSFTSANGKYTYQTFMETDDLESATMHYAMGWERCAMVGGKPHGWDSRYPNAEYFYNAITSGSLGGSGQELSGAKGTQLAVVSACKSTPSPGKNWCAAWVTNVFKAAGVGYYGGNACDMVKAWCHSNNPADLKVGMIVGDTSHPGTGTPGLLYGHVGIYVGDGKVMSNEGAITTKTLDEFIAFYGKGSGVYWGWMGGVELK</sequence>
<feature type="region of interest" description="Disordered" evidence="1">
    <location>
        <begin position="1"/>
        <end position="68"/>
    </location>
</feature>
<evidence type="ECO:0000259" key="3">
    <source>
        <dbReference type="Pfam" id="PF18013"/>
    </source>
</evidence>